<evidence type="ECO:0000256" key="4">
    <source>
        <dbReference type="ARBA" id="ARBA00022676"/>
    </source>
</evidence>
<sequence length="352" mass="38546">MELKTTLLPLLFTFLLSYLLIRLGKPVAIKAGLVDVPGGRKAHNGAIPLIGGIAIFISVMSAALVFFPVGTTLKMYLLSAALMLFIGVLDDKYDLKVSYRLFAQAFAASLMIFGADEYLRDFGNLFGFGVVELGVFGPVVTLIAVIGAINAFNMVDGIDGLAGMLSMISFGGLAVLMALNNDPWFMLPLLFIAAIAAYLMFNLGWPTGRLRKIFMGDAGSMVIGLTIVWLLVLGSQGENRSFSPVLALWIIAIPLMDMAAIMYRRKKKGQSPFKPDRDHLHHIFMRAGLTSKGALAWISCLALSISVIGVMGYWFNLPDILLLLGFLLMFAGYSYLIQHIWKVVKWLRAHGK</sequence>
<feature type="transmembrane region" description="Helical" evidence="12">
    <location>
        <begin position="185"/>
        <end position="201"/>
    </location>
</feature>
<evidence type="ECO:0000256" key="3">
    <source>
        <dbReference type="ARBA" id="ARBA00022519"/>
    </source>
</evidence>
<keyword evidence="2 12" id="KW-1003">Cell membrane</keyword>
<evidence type="ECO:0000256" key="11">
    <source>
        <dbReference type="ARBA" id="ARBA00023211"/>
    </source>
</evidence>
<proteinExistence type="inferred from homology"/>
<evidence type="ECO:0000256" key="2">
    <source>
        <dbReference type="ARBA" id="ARBA00022475"/>
    </source>
</evidence>
<organism evidence="13 14">
    <name type="scientific">Ferrimonas gelatinilytica</name>
    <dbReference type="NCBI Taxonomy" id="1255257"/>
    <lineage>
        <taxon>Bacteria</taxon>
        <taxon>Pseudomonadati</taxon>
        <taxon>Pseudomonadota</taxon>
        <taxon>Gammaproteobacteria</taxon>
        <taxon>Alteromonadales</taxon>
        <taxon>Ferrimonadaceae</taxon>
        <taxon>Ferrimonas</taxon>
    </lineage>
</organism>
<name>A0ABP9RSR4_9GAMM</name>
<dbReference type="InterPro" id="IPR012750">
    <property type="entry name" value="ECA_WecA-rel"/>
</dbReference>
<dbReference type="RefSeq" id="WP_345315162.1">
    <property type="nucleotide sequence ID" value="NZ_BAABLF010000001.1"/>
</dbReference>
<dbReference type="CDD" id="cd06853">
    <property type="entry name" value="GT_WecA_like"/>
    <property type="match status" value="1"/>
</dbReference>
<feature type="transmembrane region" description="Helical" evidence="12">
    <location>
        <begin position="245"/>
        <end position="263"/>
    </location>
</feature>
<feature type="transmembrane region" description="Helical" evidence="12">
    <location>
        <begin position="213"/>
        <end position="233"/>
    </location>
</feature>
<evidence type="ECO:0000313" key="13">
    <source>
        <dbReference type="EMBL" id="GAA5186439.1"/>
    </source>
</evidence>
<comment type="catalytic activity">
    <reaction evidence="12">
        <text>di-trans,octa-cis-undecaprenyl phosphate + UDP-N-acetyl-alpha-D-glucosamine = N-acetyl-alpha-D-glucosaminyl-di-trans,octa-cis-undecaprenyl diphosphate + UMP</text>
        <dbReference type="Rhea" id="RHEA:28090"/>
        <dbReference type="ChEBI" id="CHEBI:57705"/>
        <dbReference type="ChEBI" id="CHEBI:57865"/>
        <dbReference type="ChEBI" id="CHEBI:60392"/>
        <dbReference type="ChEBI" id="CHEBI:62959"/>
        <dbReference type="EC" id="2.7.8.33"/>
    </reaction>
</comment>
<dbReference type="EC" id="2.7.8.33" evidence="12"/>
<feature type="transmembrane region" description="Helical" evidence="12">
    <location>
        <begin position="125"/>
        <end position="149"/>
    </location>
</feature>
<gene>
    <name evidence="12 13" type="primary">wecA</name>
    <name evidence="13" type="ORF">GCM10025772_01960</name>
</gene>
<feature type="transmembrane region" description="Helical" evidence="12">
    <location>
        <begin position="73"/>
        <end position="89"/>
    </location>
</feature>
<keyword evidence="14" id="KW-1185">Reference proteome</keyword>
<feature type="transmembrane region" description="Helical" evidence="12">
    <location>
        <begin position="45"/>
        <end position="67"/>
    </location>
</feature>
<keyword evidence="4 12" id="KW-0328">Glycosyltransferase</keyword>
<evidence type="ECO:0000256" key="8">
    <source>
        <dbReference type="ARBA" id="ARBA00022985"/>
    </source>
</evidence>
<feature type="transmembrane region" description="Helical" evidence="12">
    <location>
        <begin position="320"/>
        <end position="338"/>
    </location>
</feature>
<comment type="function">
    <text evidence="12">Catalyzes the transfer of the GlcNAc-1-phosphate moiety from UDP-GlcNAc onto the carrier lipid undecaprenyl phosphate (C55-P), yielding GlcNAc-pyrophosphoryl-undecaprenyl (GlcNAc-PP-C55).</text>
</comment>
<keyword evidence="10 12" id="KW-0472">Membrane</keyword>
<evidence type="ECO:0000256" key="9">
    <source>
        <dbReference type="ARBA" id="ARBA00022989"/>
    </source>
</evidence>
<keyword evidence="6 12" id="KW-0812">Transmembrane</keyword>
<comment type="subcellular location">
    <subcellularLocation>
        <location evidence="12">Cell inner membrane</location>
        <topology evidence="12">Multi-pass membrane protein</topology>
    </subcellularLocation>
    <subcellularLocation>
        <location evidence="1">Cell membrane</location>
        <topology evidence="1">Multi-pass membrane protein</topology>
    </subcellularLocation>
</comment>
<dbReference type="PANTHER" id="PTHR22926:SF3">
    <property type="entry name" value="UNDECAPRENYL-PHOSPHATE ALPHA-N-ACETYLGLUCOSAMINYL 1-PHOSPHATE TRANSFERASE"/>
    <property type="match status" value="1"/>
</dbReference>
<feature type="transmembrane region" description="Helical" evidence="12">
    <location>
        <begin position="161"/>
        <end position="179"/>
    </location>
</feature>
<dbReference type="PANTHER" id="PTHR22926">
    <property type="entry name" value="PHOSPHO-N-ACETYLMURAMOYL-PENTAPEPTIDE-TRANSFERASE"/>
    <property type="match status" value="1"/>
</dbReference>
<dbReference type="EMBL" id="BAABLF010000001">
    <property type="protein sequence ID" value="GAA5186439.1"/>
    <property type="molecule type" value="Genomic_DNA"/>
</dbReference>
<evidence type="ECO:0000256" key="7">
    <source>
        <dbReference type="ARBA" id="ARBA00022842"/>
    </source>
</evidence>
<evidence type="ECO:0000256" key="10">
    <source>
        <dbReference type="ARBA" id="ARBA00023136"/>
    </source>
</evidence>
<dbReference type="HAMAP" id="MF_02030">
    <property type="entry name" value="WecA_Gammaproteo"/>
    <property type="match status" value="1"/>
</dbReference>
<evidence type="ECO:0000256" key="12">
    <source>
        <dbReference type="HAMAP-Rule" id="MF_02030"/>
    </source>
</evidence>
<keyword evidence="7 12" id="KW-0460">Magnesium</keyword>
<keyword evidence="9 12" id="KW-1133">Transmembrane helix</keyword>
<keyword evidence="3 12" id="KW-0997">Cell inner membrane</keyword>
<feature type="transmembrane region" description="Helical" evidence="12">
    <location>
        <begin position="294"/>
        <end position="314"/>
    </location>
</feature>
<dbReference type="NCBIfam" id="TIGR02380">
    <property type="entry name" value="ECA_wecA"/>
    <property type="match status" value="1"/>
</dbReference>
<keyword evidence="5 12" id="KW-0808">Transferase</keyword>
<evidence type="ECO:0000313" key="14">
    <source>
        <dbReference type="Proteomes" id="UP001501600"/>
    </source>
</evidence>
<comment type="similarity">
    <text evidence="12">Belongs to the glycosyltransferase 4 family. WecA subfamily.</text>
</comment>
<feature type="transmembrane region" description="Helical" evidence="12">
    <location>
        <begin position="6"/>
        <end position="24"/>
    </location>
</feature>
<evidence type="ECO:0000256" key="1">
    <source>
        <dbReference type="ARBA" id="ARBA00004651"/>
    </source>
</evidence>
<comment type="cofactor">
    <cofactor evidence="12">
        <name>Mg(2+)</name>
        <dbReference type="ChEBI" id="CHEBI:18420"/>
    </cofactor>
</comment>
<keyword evidence="11 12" id="KW-0464">Manganese</keyword>
<keyword evidence="8 12" id="KW-0448">Lipopolysaccharide biosynthesis</keyword>
<dbReference type="Proteomes" id="UP001501600">
    <property type="component" value="Unassembled WGS sequence"/>
</dbReference>
<protein>
    <recommendedName>
        <fullName evidence="12">Undecaprenyl-phosphate alpha-N-acetylglucosaminyl 1-phosphate transferase</fullName>
        <ecNumber evidence="12">2.7.8.33</ecNumber>
    </recommendedName>
    <alternativeName>
        <fullName evidence="12">UDP-GlcNAc:undecaprenyl-phosphate GlcNAc-1-phosphate transferase</fullName>
    </alternativeName>
    <alternativeName>
        <fullName evidence="12">Undecaprenyl-phosphate GlcNAc-1-phosphate transferase</fullName>
    </alternativeName>
</protein>
<evidence type="ECO:0000256" key="6">
    <source>
        <dbReference type="ARBA" id="ARBA00022692"/>
    </source>
</evidence>
<comment type="pathway">
    <text evidence="12">Bacterial outer membrane biogenesis; LPS O-antigen biosynthesis.</text>
</comment>
<reference evidence="14" key="1">
    <citation type="journal article" date="2019" name="Int. J. Syst. Evol. Microbiol.">
        <title>The Global Catalogue of Microorganisms (GCM) 10K type strain sequencing project: providing services to taxonomists for standard genome sequencing and annotation.</title>
        <authorList>
            <consortium name="The Broad Institute Genomics Platform"/>
            <consortium name="The Broad Institute Genome Sequencing Center for Infectious Disease"/>
            <person name="Wu L."/>
            <person name="Ma J."/>
        </authorList>
    </citation>
    <scope>NUCLEOTIDE SEQUENCE [LARGE SCALE GENOMIC DNA]</scope>
    <source>
        <strain evidence="14">JCM 18720</strain>
    </source>
</reference>
<comment type="cofactor">
    <cofactor evidence="12">
        <name>Mn(2+)</name>
        <dbReference type="ChEBI" id="CHEBI:29035"/>
    </cofactor>
</comment>
<dbReference type="Pfam" id="PF00953">
    <property type="entry name" value="Glycos_transf_4"/>
    <property type="match status" value="1"/>
</dbReference>
<dbReference type="InterPro" id="IPR000715">
    <property type="entry name" value="Glycosyl_transferase_4"/>
</dbReference>
<evidence type="ECO:0000256" key="5">
    <source>
        <dbReference type="ARBA" id="ARBA00022679"/>
    </source>
</evidence>
<comment type="caution">
    <text evidence="13">The sequence shown here is derived from an EMBL/GenBank/DDBJ whole genome shotgun (WGS) entry which is preliminary data.</text>
</comment>
<feature type="transmembrane region" description="Helical" evidence="12">
    <location>
        <begin position="101"/>
        <end position="119"/>
    </location>
</feature>
<accession>A0ABP9RSR4</accession>